<gene>
    <name evidence="2" type="ORF">ACFPFU_15260</name>
</gene>
<proteinExistence type="predicted"/>
<feature type="signal peptide" evidence="1">
    <location>
        <begin position="1"/>
        <end position="21"/>
    </location>
</feature>
<feature type="chain" id="PRO_5045062844" description="Outer membrane protein beta-barrel domain-containing protein" evidence="1">
    <location>
        <begin position="22"/>
        <end position="202"/>
    </location>
</feature>
<protein>
    <recommendedName>
        <fullName evidence="4">Outer membrane protein beta-barrel domain-containing protein</fullName>
    </recommendedName>
</protein>
<comment type="caution">
    <text evidence="2">The sequence shown here is derived from an EMBL/GenBank/DDBJ whole genome shotgun (WGS) entry which is preliminary data.</text>
</comment>
<evidence type="ECO:0000313" key="2">
    <source>
        <dbReference type="EMBL" id="MFC4873056.1"/>
    </source>
</evidence>
<accession>A0ABV9T3K2</accession>
<name>A0ABV9T3K2_9BACT</name>
<evidence type="ECO:0000256" key="1">
    <source>
        <dbReference type="SAM" id="SignalP"/>
    </source>
</evidence>
<dbReference type="Proteomes" id="UP001595818">
    <property type="component" value="Unassembled WGS sequence"/>
</dbReference>
<evidence type="ECO:0000313" key="3">
    <source>
        <dbReference type="Proteomes" id="UP001595818"/>
    </source>
</evidence>
<dbReference type="RefSeq" id="WP_377065636.1">
    <property type="nucleotide sequence ID" value="NZ_JBHSJJ010000008.1"/>
</dbReference>
<sequence length="202" mass="23327">MKVPRLLFLLFLWLACPQVSWGQASPFVHHTEIGLLMGRENGNNRANFSFQTFNGVHFNSHHEMGFVIGLDHYNPLTLVPFGMGWRGILTPQNSFSFYTAIDIGYNSTMLEKKAVHDWNVHEWYEGGLMYHPAVGFRVKNKNSTQWTFSIGYKRQIANYYMGSPINDPWGDSPDPGNPNDWSYLQRDKIIFNNVVYKIGLLF</sequence>
<keyword evidence="1" id="KW-0732">Signal</keyword>
<reference evidence="3" key="1">
    <citation type="journal article" date="2019" name="Int. J. Syst. Evol. Microbiol.">
        <title>The Global Catalogue of Microorganisms (GCM) 10K type strain sequencing project: providing services to taxonomists for standard genome sequencing and annotation.</title>
        <authorList>
            <consortium name="The Broad Institute Genomics Platform"/>
            <consortium name="The Broad Institute Genome Sequencing Center for Infectious Disease"/>
            <person name="Wu L."/>
            <person name="Ma J."/>
        </authorList>
    </citation>
    <scope>NUCLEOTIDE SEQUENCE [LARGE SCALE GENOMIC DNA]</scope>
    <source>
        <strain evidence="3">CGMCC 4.7466</strain>
    </source>
</reference>
<evidence type="ECO:0008006" key="4">
    <source>
        <dbReference type="Google" id="ProtNLM"/>
    </source>
</evidence>
<dbReference type="EMBL" id="JBHSJJ010000008">
    <property type="protein sequence ID" value="MFC4873056.1"/>
    <property type="molecule type" value="Genomic_DNA"/>
</dbReference>
<organism evidence="2 3">
    <name type="scientific">Negadavirga shengliensis</name>
    <dbReference type="NCBI Taxonomy" id="1389218"/>
    <lineage>
        <taxon>Bacteria</taxon>
        <taxon>Pseudomonadati</taxon>
        <taxon>Bacteroidota</taxon>
        <taxon>Cytophagia</taxon>
        <taxon>Cytophagales</taxon>
        <taxon>Cyclobacteriaceae</taxon>
        <taxon>Negadavirga</taxon>
    </lineage>
</organism>
<keyword evidence="3" id="KW-1185">Reference proteome</keyword>
<dbReference type="PROSITE" id="PS51257">
    <property type="entry name" value="PROKAR_LIPOPROTEIN"/>
    <property type="match status" value="1"/>
</dbReference>